<evidence type="ECO:0000313" key="1">
    <source>
        <dbReference type="EMBL" id="VDS06274.1"/>
    </source>
</evidence>
<reference evidence="1 2" key="1">
    <citation type="submission" date="2018-12" db="EMBL/GenBank/DDBJ databases">
        <authorList>
            <person name="Criscuolo A."/>
        </authorList>
    </citation>
    <scope>NUCLEOTIDE SEQUENCE [LARGE SCALE GENOMIC DNA]</scope>
    <source>
        <strain evidence="1">ACIP1116281</strain>
    </source>
</reference>
<dbReference type="InterPro" id="IPR015018">
    <property type="entry name" value="DUF1905"/>
</dbReference>
<keyword evidence="2" id="KW-1185">Reference proteome</keyword>
<accession>A0A3S4ENP5</accession>
<dbReference type="OrthoDB" id="2604865at2"/>
<evidence type="ECO:0008006" key="3">
    <source>
        <dbReference type="Google" id="ProtNLM"/>
    </source>
</evidence>
<proteinExistence type="predicted"/>
<dbReference type="Proteomes" id="UP000268844">
    <property type="component" value="Unassembled WGS sequence"/>
</dbReference>
<name>A0A3S4ENP5_9HYPH</name>
<dbReference type="RefSeq" id="WP_126151790.1">
    <property type="nucleotide sequence ID" value="NZ_JBHTMH010000001.1"/>
</dbReference>
<dbReference type="InterPro" id="IPR037079">
    <property type="entry name" value="AF2212/PG0164-like_sf"/>
</dbReference>
<dbReference type="SUPFAM" id="SSF141694">
    <property type="entry name" value="AF2212/PG0164-like"/>
    <property type="match status" value="1"/>
</dbReference>
<dbReference type="Pfam" id="PF08922">
    <property type="entry name" value="DUF1905"/>
    <property type="match status" value="1"/>
</dbReference>
<organism evidence="1 2">
    <name type="scientific">Devosia equisanguinis</name>
    <dbReference type="NCBI Taxonomy" id="2490941"/>
    <lineage>
        <taxon>Bacteria</taxon>
        <taxon>Pseudomonadati</taxon>
        <taxon>Pseudomonadota</taxon>
        <taxon>Alphaproteobacteria</taxon>
        <taxon>Hyphomicrobiales</taxon>
        <taxon>Devosiaceae</taxon>
        <taxon>Devosia</taxon>
    </lineage>
</organism>
<gene>
    <name evidence="1" type="ORF">DEVEQU_03430</name>
</gene>
<protein>
    <recommendedName>
        <fullName evidence="3">DUF1905 domain-containing protein</fullName>
    </recommendedName>
</protein>
<sequence length="147" mass="15655">MKFTTMVVLDGNNTGIEVPSEVLDALGGGKRPAVVLTAGALTYRSTVGSMGGRALIPLSAARRVEAGLVGGETIEVEIALDTAPREVQVPEDLARELAMDEGALAFFQSLSYSNQNRHVLSVTDAKSEETRARRIAKVVDAMKARQK</sequence>
<dbReference type="EMBL" id="UZWD01000040">
    <property type="protein sequence ID" value="VDS06274.1"/>
    <property type="molecule type" value="Genomic_DNA"/>
</dbReference>
<evidence type="ECO:0000313" key="2">
    <source>
        <dbReference type="Proteomes" id="UP000268844"/>
    </source>
</evidence>
<dbReference type="Pfam" id="PF13376">
    <property type="entry name" value="OmdA"/>
    <property type="match status" value="1"/>
</dbReference>
<dbReference type="Gene3D" id="2.40.30.100">
    <property type="entry name" value="AF2212/PG0164-like"/>
    <property type="match status" value="1"/>
</dbReference>
<dbReference type="AlphaFoldDB" id="A0A3S4ENP5"/>